<feature type="transmembrane region" description="Helical" evidence="2">
    <location>
        <begin position="237"/>
        <end position="259"/>
    </location>
</feature>
<feature type="region of interest" description="Disordered" evidence="1">
    <location>
        <begin position="497"/>
        <end position="523"/>
    </location>
</feature>
<feature type="transmembrane region" description="Helical" evidence="2">
    <location>
        <begin position="266"/>
        <end position="286"/>
    </location>
</feature>
<feature type="transmembrane region" description="Helical" evidence="2">
    <location>
        <begin position="413"/>
        <end position="437"/>
    </location>
</feature>
<dbReference type="Pfam" id="PF19877">
    <property type="entry name" value="DUF6350"/>
    <property type="match status" value="1"/>
</dbReference>
<protein>
    <submittedName>
        <fullName evidence="3">Uncharacterized protein</fullName>
    </submittedName>
</protein>
<organism evidence="3 4">
    <name type="scientific">Scardovia wiggsiae F0424</name>
    <dbReference type="NCBI Taxonomy" id="857290"/>
    <lineage>
        <taxon>Bacteria</taxon>
        <taxon>Bacillati</taxon>
        <taxon>Actinomycetota</taxon>
        <taxon>Actinomycetes</taxon>
        <taxon>Bifidobacteriales</taxon>
        <taxon>Bifidobacteriaceae</taxon>
        <taxon>Scardovia</taxon>
    </lineage>
</organism>
<dbReference type="RefSeq" id="WP_007147265.1">
    <property type="nucleotide sequence ID" value="NZ_AKCI01000001.1"/>
</dbReference>
<dbReference type="EMBL" id="AGZS01000001">
    <property type="protein sequence ID" value="EJD65433.1"/>
    <property type="molecule type" value="Genomic_DNA"/>
</dbReference>
<evidence type="ECO:0000313" key="4">
    <source>
        <dbReference type="Proteomes" id="UP000006415"/>
    </source>
</evidence>
<feature type="region of interest" description="Disordered" evidence="1">
    <location>
        <begin position="362"/>
        <end position="396"/>
    </location>
</feature>
<feature type="transmembrane region" description="Helical" evidence="2">
    <location>
        <begin position="129"/>
        <end position="148"/>
    </location>
</feature>
<dbReference type="InterPro" id="IPR045931">
    <property type="entry name" value="DUF6350"/>
</dbReference>
<feature type="compositionally biased region" description="Basic and acidic residues" evidence="1">
    <location>
        <begin position="386"/>
        <end position="396"/>
    </location>
</feature>
<keyword evidence="4" id="KW-1185">Reference proteome</keyword>
<evidence type="ECO:0000313" key="3">
    <source>
        <dbReference type="EMBL" id="EJD65433.1"/>
    </source>
</evidence>
<gene>
    <name evidence="3" type="ORF">HMPREF9156_00197</name>
</gene>
<dbReference type="eggNOG" id="ENOG5033EIZ">
    <property type="taxonomic scope" value="Bacteria"/>
</dbReference>
<proteinExistence type="predicted"/>
<dbReference type="Proteomes" id="UP000006415">
    <property type="component" value="Unassembled WGS sequence"/>
</dbReference>
<keyword evidence="2" id="KW-0472">Membrane</keyword>
<comment type="caution">
    <text evidence="3">The sequence shown here is derived from an EMBL/GenBank/DDBJ whole genome shotgun (WGS) entry which is preliminary data.</text>
</comment>
<feature type="region of interest" description="Disordered" evidence="1">
    <location>
        <begin position="1"/>
        <end position="26"/>
    </location>
</feature>
<feature type="transmembrane region" description="Helical" evidence="2">
    <location>
        <begin position="306"/>
        <end position="328"/>
    </location>
</feature>
<feature type="transmembrane region" description="Helical" evidence="2">
    <location>
        <begin position="154"/>
        <end position="175"/>
    </location>
</feature>
<dbReference type="AlphaFoldDB" id="J0DGK7"/>
<dbReference type="STRING" id="857290.HMPREF9156_00197"/>
<feature type="transmembrane region" description="Helical" evidence="2">
    <location>
        <begin position="41"/>
        <end position="65"/>
    </location>
</feature>
<name>J0DGK7_9BIFI</name>
<evidence type="ECO:0000256" key="1">
    <source>
        <dbReference type="SAM" id="MobiDB-lite"/>
    </source>
</evidence>
<evidence type="ECO:0000256" key="2">
    <source>
        <dbReference type="SAM" id="Phobius"/>
    </source>
</evidence>
<accession>J0DGK7</accession>
<keyword evidence="2" id="KW-1133">Transmembrane helix</keyword>
<dbReference type="HOGENOM" id="CLU_038559_0_0_11"/>
<keyword evidence="2" id="KW-0812">Transmembrane</keyword>
<feature type="transmembrane region" description="Helical" evidence="2">
    <location>
        <begin position="465"/>
        <end position="486"/>
    </location>
</feature>
<feature type="compositionally biased region" description="Polar residues" evidence="1">
    <location>
        <begin position="502"/>
        <end position="516"/>
    </location>
</feature>
<feature type="transmembrane region" description="Helical" evidence="2">
    <location>
        <begin position="103"/>
        <end position="120"/>
    </location>
</feature>
<feature type="transmembrane region" description="Helical" evidence="2">
    <location>
        <begin position="207"/>
        <end position="231"/>
    </location>
</feature>
<sequence>MMSERKQPRPRTAKSSAGVSGSPAVENGTADSPFRSVLRGILAAAVSYGLFAVSVVLLTSLFLLIIGMETHTQPANYAMQVSAAFLLLSQGIGITYAGLPVTFVPLGFIFIWIILIRACGRRFHIDPRGFLAGSCVWIIFTAVLLWRAQDFVAISIWRAVLYSWLVFACGCLLTIDRKSPLFRRARKSLMQKTSATLRRTVLLGIRLAVRFLIALSVLSFVTVLIWIILNFRSMGKVMSYVSMGPASAVITTVVSLGWLPNLMVWALSWLLGSGIVIGNVGVFTLWESGSTALPVIPVFGILPKSLSSQNVIIAILIIPIIIAFLLGLQTISSRRGFNLFSGRDIRQEDTELKLPGIIGQASHDGHNDGEEAGLETAADPDPGADQEDHGTARQDYPRSAAVGTAVIAKLVDFAYAAGAFVVAIITVICVSTLFYMLSSGSLGVKNLAYVGVNLSDSLSVTGRPLVWGLLASWLLSLGIVCGQYLFDFLGMKNRGNKDKDTANSADPQKPHSTGETAQGGHNG</sequence>
<reference evidence="3 4" key="1">
    <citation type="submission" date="2012-01" db="EMBL/GenBank/DDBJ databases">
        <title>The Genome Sequence of Scardovia wiggsiae F0424.</title>
        <authorList>
            <consortium name="The Broad Institute Genome Sequencing Platform"/>
            <person name="Earl A."/>
            <person name="Ward D."/>
            <person name="Feldgarden M."/>
            <person name="Gevers D."/>
            <person name="Izard J."/>
            <person name="Ganesan A."/>
            <person name="Baranova O.V."/>
            <person name="Blanton J.M."/>
            <person name="Tanner A.C."/>
            <person name="Mathney J."/>
            <person name="Dewhirst F.E."/>
            <person name="Young S.K."/>
            <person name="Zeng Q."/>
            <person name="Gargeya S."/>
            <person name="Fitzgerald M."/>
            <person name="Haas B."/>
            <person name="Abouelleil A."/>
            <person name="Alvarado L."/>
            <person name="Arachchi H.M."/>
            <person name="Berlin A."/>
            <person name="Chapman S.B."/>
            <person name="Gearin G."/>
            <person name="Goldberg J."/>
            <person name="Griggs A."/>
            <person name="Gujja S."/>
            <person name="Hansen M."/>
            <person name="Heiman D."/>
            <person name="Howarth C."/>
            <person name="Larimer J."/>
            <person name="Lui A."/>
            <person name="MacDonald P.J.P."/>
            <person name="McCowen C."/>
            <person name="Montmayeur A."/>
            <person name="Murphy C."/>
            <person name="Neiman D."/>
            <person name="Pearson M."/>
            <person name="Priest M."/>
            <person name="Roberts A."/>
            <person name="Saif S."/>
            <person name="Shea T."/>
            <person name="Sisk P."/>
            <person name="Stolte C."/>
            <person name="Sykes S."/>
            <person name="Wortman J."/>
            <person name="Nusbaum C."/>
            <person name="Birren B."/>
        </authorList>
    </citation>
    <scope>NUCLEOTIDE SEQUENCE [LARGE SCALE GENOMIC DNA]</scope>
    <source>
        <strain evidence="3 4">F0424</strain>
    </source>
</reference>
<dbReference type="OrthoDB" id="3742900at2"/>